<dbReference type="InterPro" id="IPR045049">
    <property type="entry name" value="Pcy1-like"/>
</dbReference>
<dbReference type="OrthoDB" id="17102at2759"/>
<dbReference type="STRING" id="745531.A0A0C3SAQ3"/>
<dbReference type="AlphaFoldDB" id="A0A0C3SAQ3"/>
<dbReference type="InterPro" id="IPR004821">
    <property type="entry name" value="Cyt_trans-like"/>
</dbReference>
<proteinExistence type="inferred from homology"/>
<evidence type="ECO:0000256" key="3">
    <source>
        <dbReference type="ARBA" id="ARBA00022679"/>
    </source>
</evidence>
<dbReference type="HOGENOM" id="CLU_037448_0_0_1"/>
<dbReference type="Pfam" id="PF01467">
    <property type="entry name" value="CTP_transf_like"/>
    <property type="match status" value="1"/>
</dbReference>
<keyword evidence="2" id="KW-0444">Lipid biosynthesis</keyword>
<feature type="compositionally biased region" description="Polar residues" evidence="9">
    <location>
        <begin position="128"/>
        <end position="141"/>
    </location>
</feature>
<feature type="region of interest" description="Disordered" evidence="9">
    <location>
        <begin position="1"/>
        <end position="214"/>
    </location>
</feature>
<dbReference type="GO" id="GO:0005635">
    <property type="term" value="C:nuclear envelope"/>
    <property type="evidence" value="ECO:0007669"/>
    <property type="project" value="TreeGrafter"/>
</dbReference>
<keyword evidence="3" id="KW-0808">Transferase</keyword>
<reference evidence="11 12" key="1">
    <citation type="journal article" date="2014" name="PLoS Genet.">
        <title>Analysis of the Phlebiopsis gigantea genome, transcriptome and secretome provides insight into its pioneer colonization strategies of wood.</title>
        <authorList>
            <person name="Hori C."/>
            <person name="Ishida T."/>
            <person name="Igarashi K."/>
            <person name="Samejima M."/>
            <person name="Suzuki H."/>
            <person name="Master E."/>
            <person name="Ferreira P."/>
            <person name="Ruiz-Duenas F.J."/>
            <person name="Held B."/>
            <person name="Canessa P."/>
            <person name="Larrondo L.F."/>
            <person name="Schmoll M."/>
            <person name="Druzhinina I.S."/>
            <person name="Kubicek C.P."/>
            <person name="Gaskell J.A."/>
            <person name="Kersten P."/>
            <person name="St John F."/>
            <person name="Glasner J."/>
            <person name="Sabat G."/>
            <person name="Splinter BonDurant S."/>
            <person name="Syed K."/>
            <person name="Yadav J."/>
            <person name="Mgbeahuruike A.C."/>
            <person name="Kovalchuk A."/>
            <person name="Asiegbu F.O."/>
            <person name="Lackner G."/>
            <person name="Hoffmeister D."/>
            <person name="Rencoret J."/>
            <person name="Gutierrez A."/>
            <person name="Sun H."/>
            <person name="Lindquist E."/>
            <person name="Barry K."/>
            <person name="Riley R."/>
            <person name="Grigoriev I.V."/>
            <person name="Henrissat B."/>
            <person name="Kues U."/>
            <person name="Berka R.M."/>
            <person name="Martinez A.T."/>
            <person name="Covert S.F."/>
            <person name="Blanchette R.A."/>
            <person name="Cullen D."/>
        </authorList>
    </citation>
    <scope>NUCLEOTIDE SEQUENCE [LARGE SCALE GENOMIC DNA]</scope>
    <source>
        <strain evidence="11 12">11061_1 CR5-6</strain>
    </source>
</reference>
<feature type="compositionally biased region" description="Basic residues" evidence="9">
    <location>
        <begin position="26"/>
        <end position="44"/>
    </location>
</feature>
<organism evidence="11 12">
    <name type="scientific">Phlebiopsis gigantea (strain 11061_1 CR5-6)</name>
    <name type="common">White-rot fungus</name>
    <name type="synonym">Peniophora gigantea</name>
    <dbReference type="NCBI Taxonomy" id="745531"/>
    <lineage>
        <taxon>Eukaryota</taxon>
        <taxon>Fungi</taxon>
        <taxon>Dikarya</taxon>
        <taxon>Basidiomycota</taxon>
        <taxon>Agaricomycotina</taxon>
        <taxon>Agaricomycetes</taxon>
        <taxon>Polyporales</taxon>
        <taxon>Phanerochaetaceae</taxon>
        <taxon>Phlebiopsis</taxon>
    </lineage>
</organism>
<dbReference type="GO" id="GO:0031210">
    <property type="term" value="F:phosphatidylcholine binding"/>
    <property type="evidence" value="ECO:0007669"/>
    <property type="project" value="TreeGrafter"/>
</dbReference>
<dbReference type="Proteomes" id="UP000053257">
    <property type="component" value="Unassembled WGS sequence"/>
</dbReference>
<dbReference type="CDD" id="cd02174">
    <property type="entry name" value="CCT"/>
    <property type="match status" value="1"/>
</dbReference>
<evidence type="ECO:0000313" key="12">
    <source>
        <dbReference type="Proteomes" id="UP000053257"/>
    </source>
</evidence>
<accession>A0A0C3SAQ3</accession>
<evidence type="ECO:0000256" key="6">
    <source>
        <dbReference type="ARBA" id="ARBA00023209"/>
    </source>
</evidence>
<feature type="domain" description="Cytidyltransferase-like" evidence="10">
    <location>
        <begin position="256"/>
        <end position="394"/>
    </location>
</feature>
<evidence type="ECO:0000256" key="2">
    <source>
        <dbReference type="ARBA" id="ARBA00022516"/>
    </source>
</evidence>
<comment type="similarity">
    <text evidence="1">Belongs to the cytidylyltransferase family.</text>
</comment>
<dbReference type="InterPro" id="IPR041723">
    <property type="entry name" value="CCT"/>
</dbReference>
<keyword evidence="4" id="KW-0548">Nucleotidyltransferase</keyword>
<evidence type="ECO:0000313" key="11">
    <source>
        <dbReference type="EMBL" id="KIP09422.1"/>
    </source>
</evidence>
<evidence type="ECO:0000256" key="9">
    <source>
        <dbReference type="SAM" id="MobiDB-lite"/>
    </source>
</evidence>
<name>A0A0C3SAQ3_PHLG1</name>
<dbReference type="EMBL" id="KN840466">
    <property type="protein sequence ID" value="KIP09422.1"/>
    <property type="molecule type" value="Genomic_DNA"/>
</dbReference>
<evidence type="ECO:0000259" key="10">
    <source>
        <dbReference type="Pfam" id="PF01467"/>
    </source>
</evidence>
<feature type="compositionally biased region" description="Low complexity" evidence="9">
    <location>
        <begin position="1"/>
        <end position="18"/>
    </location>
</feature>
<keyword evidence="7" id="KW-1208">Phospholipid metabolism</keyword>
<feature type="compositionally biased region" description="Low complexity" evidence="9">
    <location>
        <begin position="68"/>
        <end position="86"/>
    </location>
</feature>
<gene>
    <name evidence="11" type="ORF">PHLGIDRAFT_29039</name>
</gene>
<dbReference type="SUPFAM" id="SSF52374">
    <property type="entry name" value="Nucleotidylyl transferase"/>
    <property type="match status" value="1"/>
</dbReference>
<keyword evidence="5" id="KW-0443">Lipid metabolism</keyword>
<dbReference type="InterPro" id="IPR014729">
    <property type="entry name" value="Rossmann-like_a/b/a_fold"/>
</dbReference>
<dbReference type="PANTHER" id="PTHR10739:SF13">
    <property type="entry name" value="CHOLINE-PHOSPHATE CYTIDYLYLTRANSFERASE"/>
    <property type="match status" value="1"/>
</dbReference>
<dbReference type="PANTHER" id="PTHR10739">
    <property type="entry name" value="CYTIDYLYLTRANSFERASE"/>
    <property type="match status" value="1"/>
</dbReference>
<evidence type="ECO:0000256" key="4">
    <source>
        <dbReference type="ARBA" id="ARBA00022695"/>
    </source>
</evidence>
<keyword evidence="12" id="KW-1185">Reference proteome</keyword>
<sequence>MDPPNSSAASTATTTTASKPSNPRALHSKRSFGTKHTMPPHHLHAQPLDSPAYDASEEDNDPLTDSGASAVSVHASSSANALNSHNSRTRSTPQRSSAGAVARRHVLASSLVSSDDGVDSPTYDGDIESSTTAGPDTPYTSTRREHYASSASTLSPASPPAPLLPSGSASHPHVPKSTPSPPALHRPTPMHPSRPTEPSPASRSTVNNPLSFDPAKLTPEDIQAWFQEMIAGPGCKVGDKTYKINPPPRKRPVRIYADGVYDLFHFGHALQLRQAKLAFPSVPPEDGDSEWTPGVYLLVGVNSDEQCESHKNRTVMTHAERCEAVRHCRWVDEIVPEAPWVIDEAFLDKYAIDYVAHDVDPYGSAGHDDVYAFCKLQGRFLPTRRTPGISTSDLLARLVSGYRLRVFDKKLAKMGMHQLMAEGSDWDEICFLSRDDGGSAAI</sequence>
<keyword evidence="6" id="KW-0594">Phospholipid biosynthesis</keyword>
<evidence type="ECO:0000256" key="7">
    <source>
        <dbReference type="ARBA" id="ARBA00023264"/>
    </source>
</evidence>
<dbReference type="EC" id="2.7.7.15" evidence="8"/>
<dbReference type="NCBIfam" id="TIGR00125">
    <property type="entry name" value="cyt_tran_rel"/>
    <property type="match status" value="1"/>
</dbReference>
<evidence type="ECO:0000256" key="1">
    <source>
        <dbReference type="ARBA" id="ARBA00010101"/>
    </source>
</evidence>
<feature type="compositionally biased region" description="Polar residues" evidence="9">
    <location>
        <begin position="199"/>
        <end position="210"/>
    </location>
</feature>
<dbReference type="GO" id="GO:0004105">
    <property type="term" value="F:choline-phosphate cytidylyltransferase activity"/>
    <property type="evidence" value="ECO:0007669"/>
    <property type="project" value="UniProtKB-EC"/>
</dbReference>
<feature type="compositionally biased region" description="Pro residues" evidence="9">
    <location>
        <begin position="178"/>
        <end position="198"/>
    </location>
</feature>
<evidence type="ECO:0000256" key="5">
    <source>
        <dbReference type="ARBA" id="ARBA00023098"/>
    </source>
</evidence>
<evidence type="ECO:0000256" key="8">
    <source>
        <dbReference type="ARBA" id="ARBA00026101"/>
    </source>
</evidence>
<protein>
    <recommendedName>
        <fullName evidence="8">choline-phosphate cytidylyltransferase</fullName>
        <ecNumber evidence="8">2.7.7.15</ecNumber>
    </recommendedName>
</protein>
<dbReference type="Gene3D" id="3.40.50.620">
    <property type="entry name" value="HUPs"/>
    <property type="match status" value="1"/>
</dbReference>